<evidence type="ECO:0008006" key="3">
    <source>
        <dbReference type="Google" id="ProtNLM"/>
    </source>
</evidence>
<dbReference type="EMBL" id="CP053021">
    <property type="protein sequence ID" value="QJR02879.1"/>
    <property type="molecule type" value="Genomic_DNA"/>
</dbReference>
<accession>A0A6M4G6X3</accession>
<dbReference type="Proteomes" id="UP000502611">
    <property type="component" value="Chromosome"/>
</dbReference>
<proteinExistence type="predicted"/>
<evidence type="ECO:0000313" key="1">
    <source>
        <dbReference type="EMBL" id="QJR02879.1"/>
    </source>
</evidence>
<dbReference type="AlphaFoldDB" id="A0A6M4G6X3"/>
<sequence length="602" mass="65309">MKERPPAWPGQPYLDELRPERGETVRLALFATYSVDLSAIAATLLALIGRNNEKGSGAAIDFAEAVDQLRDRVRIIIQRGRIAKPIALPRVAGILDQFVVEQTHDERERSWHPKIALVAYENEKGGTRWKFWIGSRNLTRTQDLELGVLLDGREKRGKGRAALKGVGQLGANLAKAAGRSDASAIGGELDTVWWEAPEGFCLRALLDGLIADVALPVAPPKGAIDGLTIVSPFLSADFLKTAGRWGPDGSRTLISSMPALVDMANRPSAPLTAFSRVLAYAAPDETIEKTLSAPSAASPAEDDDAEPQPMALHAKLVAFHRGETTIVRVGSANATGRAWSGRNSEVMIELEASDAFNPGLEFLIGKATPITIDELAQTKAADTSAVDALEESRKALIASWDPILRRDGDRFVLDARAVPRLAHEGHLFSAGHANSDLLAWPQSGTRLDLGILPLSIQSAFIQVQIASGDEALRWMQRVEVDPPLDEARDLAALATHMGLRAFHDWMRARLNGETIPAGDFAWDEDVGGSARTRSSFGDGRLTLEDILTAWARDPGAFARVDKQFAPYVEALLAHDGSLTAEEKKDLNELRQIWAMARTQLVP</sequence>
<reference evidence="1 2" key="1">
    <citation type="submission" date="2020-04" db="EMBL/GenBank/DDBJ databases">
        <title>The Whole Genome Analysis of High salt-tolerant Sphingobium yanoikuyae YC-XJ2 with Aryl organophosphorus flame retardants (aryl-OPFRs)-degrading capacity and characteristics of Related phosphotriesterase.</title>
        <authorList>
            <person name="Li X."/>
        </authorList>
    </citation>
    <scope>NUCLEOTIDE SEQUENCE [LARGE SCALE GENOMIC DNA]</scope>
    <source>
        <strain evidence="1 2">YC-XJ2</strain>
    </source>
</reference>
<evidence type="ECO:0000313" key="2">
    <source>
        <dbReference type="Proteomes" id="UP000502611"/>
    </source>
</evidence>
<organism evidence="1 2">
    <name type="scientific">Sphingobium yanoikuyae</name>
    <name type="common">Sphingomonas yanoikuyae</name>
    <dbReference type="NCBI Taxonomy" id="13690"/>
    <lineage>
        <taxon>Bacteria</taxon>
        <taxon>Pseudomonadati</taxon>
        <taxon>Pseudomonadota</taxon>
        <taxon>Alphaproteobacteria</taxon>
        <taxon>Sphingomonadales</taxon>
        <taxon>Sphingomonadaceae</taxon>
        <taxon>Sphingobium</taxon>
    </lineage>
</organism>
<dbReference type="Gene3D" id="3.30.870.10">
    <property type="entry name" value="Endonuclease Chain A"/>
    <property type="match status" value="1"/>
</dbReference>
<protein>
    <recommendedName>
        <fullName evidence="3">PLD phosphodiesterase domain-containing protein</fullName>
    </recommendedName>
</protein>
<gene>
    <name evidence="1" type="ORF">HH800_12255</name>
</gene>
<dbReference type="RefSeq" id="WP_169861241.1">
    <property type="nucleotide sequence ID" value="NZ_CP053021.1"/>
</dbReference>
<dbReference type="CDD" id="cd09176">
    <property type="entry name" value="PLDc_unchar6"/>
    <property type="match status" value="1"/>
</dbReference>
<dbReference type="InterPro" id="IPR059166">
    <property type="entry name" value="PLD-like_cat"/>
</dbReference>
<name>A0A6M4G6X3_SPHYA</name>